<proteinExistence type="predicted"/>
<name>A0A9W8VIT9_9HYPO</name>
<accession>A0A9W8VIT9</accession>
<dbReference type="OrthoDB" id="187139at2759"/>
<reference evidence="1" key="1">
    <citation type="submission" date="2022-09" db="EMBL/GenBank/DDBJ databases">
        <title>Fusarium specimens isolated from Avocado Roots.</title>
        <authorList>
            <person name="Stajich J."/>
            <person name="Roper C."/>
            <person name="Heimlech-Rivalta G."/>
        </authorList>
    </citation>
    <scope>NUCLEOTIDE SEQUENCE</scope>
    <source>
        <strain evidence="1">CF00136</strain>
    </source>
</reference>
<protein>
    <submittedName>
        <fullName evidence="1">Uncharacterized protein</fullName>
    </submittedName>
</protein>
<organism evidence="1 2">
    <name type="scientific">Fusarium torreyae</name>
    <dbReference type="NCBI Taxonomy" id="1237075"/>
    <lineage>
        <taxon>Eukaryota</taxon>
        <taxon>Fungi</taxon>
        <taxon>Dikarya</taxon>
        <taxon>Ascomycota</taxon>
        <taxon>Pezizomycotina</taxon>
        <taxon>Sordariomycetes</taxon>
        <taxon>Hypocreomycetidae</taxon>
        <taxon>Hypocreales</taxon>
        <taxon>Nectriaceae</taxon>
        <taxon>Fusarium</taxon>
    </lineage>
</organism>
<dbReference type="AlphaFoldDB" id="A0A9W8VIT9"/>
<gene>
    <name evidence="1" type="ORF">NW762_005654</name>
</gene>
<evidence type="ECO:0000313" key="2">
    <source>
        <dbReference type="Proteomes" id="UP001152049"/>
    </source>
</evidence>
<dbReference type="Proteomes" id="UP001152049">
    <property type="component" value="Unassembled WGS sequence"/>
</dbReference>
<keyword evidence="2" id="KW-1185">Reference proteome</keyword>
<comment type="caution">
    <text evidence="1">The sequence shown here is derived from an EMBL/GenBank/DDBJ whole genome shotgun (WGS) entry which is preliminary data.</text>
</comment>
<sequence>MPMASRPTPIQMPYLSAPSWRLDQNHTVVQRITLELIYTMGVTLLHRPFLNSMRLENPGCQVALDVCRKIAVRSVGVYVEVDREMQQGGRLHDDQQIVPSLVVGDFLIMTIVSPLEFFDCGNLPPGEGNHIINTLQTAAHLWPARSFASPFTLESSRLIQISLAKIRLASPTLCRISNPVSKSTVAKESELGEEVQPTMQQIDFGGYLEGSSVGEIGPIEWNATPAIDWVC</sequence>
<dbReference type="EMBL" id="JAOQAZ010000008">
    <property type="protein sequence ID" value="KAJ4264454.1"/>
    <property type="molecule type" value="Genomic_DNA"/>
</dbReference>
<evidence type="ECO:0000313" key="1">
    <source>
        <dbReference type="EMBL" id="KAJ4264454.1"/>
    </source>
</evidence>